<evidence type="ECO:0000256" key="14">
    <source>
        <dbReference type="ARBA" id="ARBA00025228"/>
    </source>
</evidence>
<evidence type="ECO:0000256" key="7">
    <source>
        <dbReference type="ARBA" id="ARBA00022475"/>
    </source>
</evidence>
<evidence type="ECO:0000256" key="4">
    <source>
        <dbReference type="ARBA" id="ARBA00010561"/>
    </source>
</evidence>
<evidence type="ECO:0000256" key="16">
    <source>
        <dbReference type="ARBA" id="ARBA00032853"/>
    </source>
</evidence>
<dbReference type="Proteomes" id="UP000001695">
    <property type="component" value="Chromosome"/>
</dbReference>
<dbReference type="Pfam" id="PF02654">
    <property type="entry name" value="CobS"/>
    <property type="match status" value="1"/>
</dbReference>
<comment type="catalytic activity">
    <reaction evidence="18 19">
        <text>alpha-ribazole 5'-phosphate + adenosylcob(III)inamide-GDP = adenosylcob(III)alamin 5'-phosphate + GMP + H(+)</text>
        <dbReference type="Rhea" id="RHEA:23560"/>
        <dbReference type="ChEBI" id="CHEBI:15378"/>
        <dbReference type="ChEBI" id="CHEBI:57918"/>
        <dbReference type="ChEBI" id="CHEBI:58115"/>
        <dbReference type="ChEBI" id="CHEBI:60487"/>
        <dbReference type="ChEBI" id="CHEBI:60493"/>
        <dbReference type="EC" id="2.7.8.26"/>
    </reaction>
</comment>
<dbReference type="PANTHER" id="PTHR34148">
    <property type="entry name" value="ADENOSYLCOBINAMIDE-GDP RIBAZOLETRANSFERASE"/>
    <property type="match status" value="1"/>
</dbReference>
<sequence>MDLTSKETMHFVDAPFLRDLSFCLRFYTRLPIPALGGETDPHGTENGFERLTRAVRVLPLAGVLIGGFGAAVLLLTSWIGFGPWLAGPLSILALILATGGLHEDGLADCADGFAGGFSVARKLEIMRDSRLGTYGVLALILALWLRIAGLATIGEGSLVLAAFVLVAAAALSRTMALLPLSILPPARADGAGFNAGRPSPVIVIQAFGLAAAVGLLPLAAGASLLRVLFALAIALAAAYGLTRLAYTQIRGHTGDVAGAVQQIVEIVYLLCFAAG</sequence>
<evidence type="ECO:0000313" key="20">
    <source>
        <dbReference type="EMBL" id="ACB96269.1"/>
    </source>
</evidence>
<dbReference type="NCBIfam" id="TIGR00317">
    <property type="entry name" value="cobS"/>
    <property type="match status" value="1"/>
</dbReference>
<evidence type="ECO:0000256" key="9">
    <source>
        <dbReference type="ARBA" id="ARBA00022679"/>
    </source>
</evidence>
<dbReference type="STRING" id="395963.Bind_2697"/>
<dbReference type="PANTHER" id="PTHR34148:SF1">
    <property type="entry name" value="ADENOSYLCOBINAMIDE-GDP RIBAZOLETRANSFERASE"/>
    <property type="match status" value="1"/>
</dbReference>
<dbReference type="eggNOG" id="COG0368">
    <property type="taxonomic scope" value="Bacteria"/>
</dbReference>
<keyword evidence="7 19" id="KW-1003">Cell membrane</keyword>
<keyword evidence="9 19" id="KW-0808">Transferase</keyword>
<feature type="transmembrane region" description="Helical" evidence="19">
    <location>
        <begin position="81"/>
        <end position="101"/>
    </location>
</feature>
<evidence type="ECO:0000256" key="18">
    <source>
        <dbReference type="ARBA" id="ARBA00049504"/>
    </source>
</evidence>
<dbReference type="GO" id="GO:0009236">
    <property type="term" value="P:cobalamin biosynthetic process"/>
    <property type="evidence" value="ECO:0007669"/>
    <property type="project" value="UniProtKB-UniRule"/>
</dbReference>
<dbReference type="InterPro" id="IPR003805">
    <property type="entry name" value="CobS"/>
</dbReference>
<accession>B2IJF6</accession>
<evidence type="ECO:0000256" key="17">
    <source>
        <dbReference type="ARBA" id="ARBA00048623"/>
    </source>
</evidence>
<comment type="function">
    <text evidence="14 19">Joins adenosylcobinamide-GDP and alpha-ribazole to generate adenosylcobalamin (Ado-cobalamin). Also synthesizes adenosylcobalamin 5'-phosphate from adenosylcobinamide-GDP and alpha-ribazole 5'-phosphate.</text>
</comment>
<dbReference type="RefSeq" id="WP_012385620.1">
    <property type="nucleotide sequence ID" value="NC_010581.1"/>
</dbReference>
<evidence type="ECO:0000256" key="11">
    <source>
        <dbReference type="ARBA" id="ARBA00022842"/>
    </source>
</evidence>
<dbReference type="UniPathway" id="UPA00148">
    <property type="reaction ID" value="UER00238"/>
</dbReference>
<keyword evidence="11 19" id="KW-0460">Magnesium</keyword>
<evidence type="ECO:0000256" key="6">
    <source>
        <dbReference type="ARBA" id="ARBA00015850"/>
    </source>
</evidence>
<feature type="transmembrane region" description="Helical" evidence="19">
    <location>
        <begin position="201"/>
        <end position="218"/>
    </location>
</feature>
<protein>
    <recommendedName>
        <fullName evidence="6 19">Adenosylcobinamide-GDP ribazoletransferase</fullName>
        <ecNumber evidence="5 19">2.7.8.26</ecNumber>
    </recommendedName>
    <alternativeName>
        <fullName evidence="16 19">Cobalamin synthase</fullName>
    </alternativeName>
    <alternativeName>
        <fullName evidence="15 19">Cobalamin-5'-phosphate synthase</fullName>
    </alternativeName>
</protein>
<reference evidence="20 21" key="2">
    <citation type="journal article" date="2010" name="J. Bacteriol.">
        <title>Complete genome sequence of Beijerinckia indica subsp. indica.</title>
        <authorList>
            <person name="Tamas I."/>
            <person name="Dedysh S.N."/>
            <person name="Liesack W."/>
            <person name="Stott M.B."/>
            <person name="Alam M."/>
            <person name="Murrell J.C."/>
            <person name="Dunfield P.F."/>
        </authorList>
    </citation>
    <scope>NUCLEOTIDE SEQUENCE [LARGE SCALE GENOMIC DNA]</scope>
    <source>
        <strain evidence="21">ATCC 9039 / DSM 1715 / NCIMB 8712</strain>
    </source>
</reference>
<dbReference type="KEGG" id="bid:Bind_2697"/>
<keyword evidence="19" id="KW-0997">Cell inner membrane</keyword>
<dbReference type="HOGENOM" id="CLU_057426_1_1_5"/>
<feature type="transmembrane region" description="Helical" evidence="19">
    <location>
        <begin position="57"/>
        <end position="75"/>
    </location>
</feature>
<dbReference type="GO" id="GO:0008818">
    <property type="term" value="F:cobalamin 5'-phosphate synthase activity"/>
    <property type="evidence" value="ECO:0007669"/>
    <property type="project" value="UniProtKB-UniRule"/>
</dbReference>
<comment type="cofactor">
    <cofactor evidence="1 19">
        <name>Mg(2+)</name>
        <dbReference type="ChEBI" id="CHEBI:18420"/>
    </cofactor>
</comment>
<dbReference type="AlphaFoldDB" id="B2IJF6"/>
<evidence type="ECO:0000256" key="12">
    <source>
        <dbReference type="ARBA" id="ARBA00022989"/>
    </source>
</evidence>
<dbReference type="EC" id="2.7.8.26" evidence="5 19"/>
<keyword evidence="12 19" id="KW-1133">Transmembrane helix</keyword>
<dbReference type="GO" id="GO:0005886">
    <property type="term" value="C:plasma membrane"/>
    <property type="evidence" value="ECO:0007669"/>
    <property type="project" value="UniProtKB-SubCell"/>
</dbReference>
<feature type="transmembrane region" description="Helical" evidence="19">
    <location>
        <begin position="131"/>
        <end position="153"/>
    </location>
</feature>
<evidence type="ECO:0000256" key="3">
    <source>
        <dbReference type="ARBA" id="ARBA00004663"/>
    </source>
</evidence>
<evidence type="ECO:0000256" key="10">
    <source>
        <dbReference type="ARBA" id="ARBA00022692"/>
    </source>
</evidence>
<dbReference type="HAMAP" id="MF_00719">
    <property type="entry name" value="CobS"/>
    <property type="match status" value="1"/>
</dbReference>
<proteinExistence type="inferred from homology"/>
<keyword evidence="21" id="KW-1185">Reference proteome</keyword>
<keyword evidence="10 19" id="KW-0812">Transmembrane</keyword>
<evidence type="ECO:0000256" key="15">
    <source>
        <dbReference type="ARBA" id="ARBA00032605"/>
    </source>
</evidence>
<evidence type="ECO:0000313" key="21">
    <source>
        <dbReference type="Proteomes" id="UP000001695"/>
    </source>
</evidence>
<comment type="subcellular location">
    <subcellularLocation>
        <location evidence="19">Cell inner membrane</location>
        <topology evidence="19">Multi-pass membrane protein</topology>
    </subcellularLocation>
    <subcellularLocation>
        <location evidence="2">Cell membrane</location>
        <topology evidence="2">Multi-pass membrane protein</topology>
    </subcellularLocation>
</comment>
<evidence type="ECO:0000256" key="5">
    <source>
        <dbReference type="ARBA" id="ARBA00013200"/>
    </source>
</evidence>
<comment type="catalytic activity">
    <reaction evidence="17 19">
        <text>alpha-ribazole + adenosylcob(III)inamide-GDP = adenosylcob(III)alamin + GMP + H(+)</text>
        <dbReference type="Rhea" id="RHEA:16049"/>
        <dbReference type="ChEBI" id="CHEBI:10329"/>
        <dbReference type="ChEBI" id="CHEBI:15378"/>
        <dbReference type="ChEBI" id="CHEBI:18408"/>
        <dbReference type="ChEBI" id="CHEBI:58115"/>
        <dbReference type="ChEBI" id="CHEBI:60487"/>
        <dbReference type="EC" id="2.7.8.26"/>
    </reaction>
</comment>
<evidence type="ECO:0000256" key="2">
    <source>
        <dbReference type="ARBA" id="ARBA00004651"/>
    </source>
</evidence>
<organism evidence="20 21">
    <name type="scientific">Beijerinckia indica subsp. indica (strain ATCC 9039 / DSM 1715 / NCIMB 8712)</name>
    <dbReference type="NCBI Taxonomy" id="395963"/>
    <lineage>
        <taxon>Bacteria</taxon>
        <taxon>Pseudomonadati</taxon>
        <taxon>Pseudomonadota</taxon>
        <taxon>Alphaproteobacteria</taxon>
        <taxon>Hyphomicrobiales</taxon>
        <taxon>Beijerinckiaceae</taxon>
        <taxon>Beijerinckia</taxon>
    </lineage>
</organism>
<evidence type="ECO:0000256" key="13">
    <source>
        <dbReference type="ARBA" id="ARBA00023136"/>
    </source>
</evidence>
<comment type="similarity">
    <text evidence="4 19">Belongs to the CobS family.</text>
</comment>
<evidence type="ECO:0000256" key="1">
    <source>
        <dbReference type="ARBA" id="ARBA00001946"/>
    </source>
</evidence>
<reference evidence="21" key="1">
    <citation type="submission" date="2008-03" db="EMBL/GenBank/DDBJ databases">
        <title>Complete sequence of chromosome of Beijerinckia indica subsp. indica ATCC 9039.</title>
        <authorList>
            <consortium name="US DOE Joint Genome Institute"/>
            <person name="Copeland A."/>
            <person name="Lucas S."/>
            <person name="Lapidus A."/>
            <person name="Glavina del Rio T."/>
            <person name="Dalin E."/>
            <person name="Tice H."/>
            <person name="Bruce D."/>
            <person name="Goodwin L."/>
            <person name="Pitluck S."/>
            <person name="LaButti K."/>
            <person name="Schmutz J."/>
            <person name="Larimer F."/>
            <person name="Land M."/>
            <person name="Hauser L."/>
            <person name="Kyrpides N."/>
            <person name="Mikhailova N."/>
            <person name="Dunfield P.F."/>
            <person name="Dedysh S.N."/>
            <person name="Liesack W."/>
            <person name="Saw J.H."/>
            <person name="Alam M."/>
            <person name="Chen Y."/>
            <person name="Murrell J.C."/>
            <person name="Richardson P."/>
        </authorList>
    </citation>
    <scope>NUCLEOTIDE SEQUENCE [LARGE SCALE GENOMIC DNA]</scope>
    <source>
        <strain evidence="21">ATCC 9039 / DSM 1715 / NCIMB 8712</strain>
    </source>
</reference>
<keyword evidence="8 19" id="KW-0169">Cobalamin biosynthesis</keyword>
<comment type="pathway">
    <text evidence="3 19">Cofactor biosynthesis; adenosylcobalamin biosynthesis; adenosylcobalamin from cob(II)yrinate a,c-diamide: step 7/7.</text>
</comment>
<dbReference type="EMBL" id="CP001016">
    <property type="protein sequence ID" value="ACB96269.1"/>
    <property type="molecule type" value="Genomic_DNA"/>
</dbReference>
<keyword evidence="13 19" id="KW-0472">Membrane</keyword>
<evidence type="ECO:0000256" key="8">
    <source>
        <dbReference type="ARBA" id="ARBA00022573"/>
    </source>
</evidence>
<dbReference type="OrthoDB" id="9794626at2"/>
<dbReference type="GO" id="GO:0051073">
    <property type="term" value="F:adenosylcobinamide-GDP ribazoletransferase activity"/>
    <property type="evidence" value="ECO:0007669"/>
    <property type="project" value="UniProtKB-UniRule"/>
</dbReference>
<name>B2IJF6_BEII9</name>
<feature type="transmembrane region" description="Helical" evidence="19">
    <location>
        <begin position="159"/>
        <end position="180"/>
    </location>
</feature>
<feature type="transmembrane region" description="Helical" evidence="19">
    <location>
        <begin position="224"/>
        <end position="242"/>
    </location>
</feature>
<gene>
    <name evidence="19" type="primary">cobS</name>
    <name evidence="20" type="ordered locus">Bind_2697</name>
</gene>
<evidence type="ECO:0000256" key="19">
    <source>
        <dbReference type="HAMAP-Rule" id="MF_00719"/>
    </source>
</evidence>